<feature type="signal peptide" evidence="1">
    <location>
        <begin position="1"/>
        <end position="33"/>
    </location>
</feature>
<feature type="chain" id="PRO_5041233665" description="WxL domain-containing protein" evidence="1">
    <location>
        <begin position="34"/>
        <end position="541"/>
    </location>
</feature>
<dbReference type="Proteomes" id="UP001165378">
    <property type="component" value="Unassembled WGS sequence"/>
</dbReference>
<evidence type="ECO:0000313" key="2">
    <source>
        <dbReference type="EMBL" id="MCF2531940.1"/>
    </source>
</evidence>
<dbReference type="RefSeq" id="WP_235056660.1">
    <property type="nucleotide sequence ID" value="NZ_JAKFHA010000028.1"/>
</dbReference>
<keyword evidence="3" id="KW-1185">Reference proteome</keyword>
<accession>A0AA41Q5H4</accession>
<proteinExistence type="predicted"/>
<name>A0AA41Q5H4_9ACTN</name>
<organism evidence="2 3">
    <name type="scientific">Yinghuangia soli</name>
    <dbReference type="NCBI Taxonomy" id="2908204"/>
    <lineage>
        <taxon>Bacteria</taxon>
        <taxon>Bacillati</taxon>
        <taxon>Actinomycetota</taxon>
        <taxon>Actinomycetes</taxon>
        <taxon>Kitasatosporales</taxon>
        <taxon>Streptomycetaceae</taxon>
        <taxon>Yinghuangia</taxon>
    </lineage>
</organism>
<reference evidence="2" key="1">
    <citation type="submission" date="2022-01" db="EMBL/GenBank/DDBJ databases">
        <title>Genome-Based Taxonomic Classification of the Phylum Actinobacteria.</title>
        <authorList>
            <person name="Gao Y."/>
        </authorList>
    </citation>
    <scope>NUCLEOTIDE SEQUENCE</scope>
    <source>
        <strain evidence="2">KLBMP 8922</strain>
    </source>
</reference>
<dbReference type="EMBL" id="JAKFHA010000028">
    <property type="protein sequence ID" value="MCF2531940.1"/>
    <property type="molecule type" value="Genomic_DNA"/>
</dbReference>
<comment type="caution">
    <text evidence="2">The sequence shown here is derived from an EMBL/GenBank/DDBJ whole genome shotgun (WGS) entry which is preliminary data.</text>
</comment>
<dbReference type="AlphaFoldDB" id="A0AA41Q5H4"/>
<evidence type="ECO:0000313" key="3">
    <source>
        <dbReference type="Proteomes" id="UP001165378"/>
    </source>
</evidence>
<protein>
    <recommendedName>
        <fullName evidence="4">WxL domain-containing protein</fullName>
    </recommendedName>
</protein>
<gene>
    <name evidence="2" type="ORF">LZ495_32655</name>
</gene>
<sequence length="541" mass="51536">MLRSMVPRRAGAVAAAGALTAAGLLAAAPGADAGTVTPVVECVLPAGQGTVTGPQDVAVVLDKSAVAPGGSLKGSVTLGPGPAVGTAGLSVRVTPSITLAMRGAATGEVTVIGEESTVQVEPGQAPPIPPFAGNFTVPAAAAAGGGIEFTVVKVVTDAQPASGGPRLPTVCTVKSGGDAAVAKVGVESPASGPATLAAPADAVRPGGTFTLTGAKFTPSAAPQISLCDAAGANCGAGRFTANTLAIDGQGNLSGSATLAAAGVPDGTYKVKVAGGEKQAQASLKVKAPAPAGPRTVELDRPGGPVGTTVAVTGRNWTPNGSVTVVQTGADGRDGPHTILAATDAAGSFATPYTVTDPATAKIRVREGISDSAAVSVPFALAAAPGPAPGGEAAIVPAAPGTLSMSQAGSGIGFGTATLDGEEQSLKAALNRITVVDTRGGSLGWSLTGTMTDLAAENGRDKIAAGSIGWAPACVAAAGSLSAVSPGAAGPLGSTPATLCSQAGSAAGPTGGQFAADAELTLTTPRFAAAGAYAGTLTLTLA</sequence>
<evidence type="ECO:0000256" key="1">
    <source>
        <dbReference type="SAM" id="SignalP"/>
    </source>
</evidence>
<keyword evidence="1" id="KW-0732">Signal</keyword>
<evidence type="ECO:0008006" key="4">
    <source>
        <dbReference type="Google" id="ProtNLM"/>
    </source>
</evidence>